<keyword evidence="2" id="KW-0732">Signal</keyword>
<dbReference type="AlphaFoldDB" id="A0AAN9AAI1"/>
<comment type="caution">
    <text evidence="3">The sequence shown here is derived from an EMBL/GenBank/DDBJ whole genome shotgun (WGS) entry which is preliminary data.</text>
</comment>
<feature type="signal peptide" evidence="2">
    <location>
        <begin position="1"/>
        <end position="22"/>
    </location>
</feature>
<keyword evidence="4" id="KW-1185">Reference proteome</keyword>
<protein>
    <submittedName>
        <fullName evidence="3">Uncharacterized protein</fullName>
    </submittedName>
</protein>
<dbReference type="Proteomes" id="UP001381693">
    <property type="component" value="Unassembled WGS sequence"/>
</dbReference>
<name>A0AAN9AAI1_HALRR</name>
<organism evidence="3 4">
    <name type="scientific">Halocaridina rubra</name>
    <name type="common">Hawaiian red shrimp</name>
    <dbReference type="NCBI Taxonomy" id="373956"/>
    <lineage>
        <taxon>Eukaryota</taxon>
        <taxon>Metazoa</taxon>
        <taxon>Ecdysozoa</taxon>
        <taxon>Arthropoda</taxon>
        <taxon>Crustacea</taxon>
        <taxon>Multicrustacea</taxon>
        <taxon>Malacostraca</taxon>
        <taxon>Eumalacostraca</taxon>
        <taxon>Eucarida</taxon>
        <taxon>Decapoda</taxon>
        <taxon>Pleocyemata</taxon>
        <taxon>Caridea</taxon>
        <taxon>Atyoidea</taxon>
        <taxon>Atyidae</taxon>
        <taxon>Halocaridina</taxon>
    </lineage>
</organism>
<proteinExistence type="predicted"/>
<feature type="chain" id="PRO_5043044879" evidence="2">
    <location>
        <begin position="23"/>
        <end position="511"/>
    </location>
</feature>
<sequence length="511" mass="57789">MSVQMTVVGFFVLLALHHLAAAAPPPSPTLSHGTPIRSMPPMTLNFRKNPRDGFRNEVGVAVYINESDCECRLPMEPCLLELVFPDEESGVMATPCEEGQKYCCKMQVNIDDIEITSEFEEKTIFSPGSTSEDVIDQDNDSHDFSRQTSSLEETSSEVDSFGFEEELFSNMKADEDQKGSDMSILDRDNFYSEQDTLTIQNYVDDESASDIISDTDSLRHNGNYLNLSDSVERNPRPFHSHEENFLLKDYVHDYLTSLDAEGSNELNSYQYLPDTYIVDMGVSRTILPYFSPENRIPLNASTQHSSSSLLSPSDFHKPYSVSQKKYYESLEDRDFSLDTLNDSSSKLEKLPELSTFSSGSYALSKQTPLLNKDAWKHLNNDFKSLKKRDITPTSILINTSSTEQRSRESKMLMCSCSTRDDCLSTWSLFRDLPKVNIRTTLRCENPEVTCCFGEIIPPRNFKTLPDLPRNRNNSNASDEKNNNKTASATLWTTPSVTSALHSVLSWLFKSQ</sequence>
<gene>
    <name evidence="3" type="ORF">SK128_010952</name>
</gene>
<feature type="region of interest" description="Disordered" evidence="1">
    <location>
        <begin position="124"/>
        <end position="156"/>
    </location>
</feature>
<evidence type="ECO:0000256" key="1">
    <source>
        <dbReference type="SAM" id="MobiDB-lite"/>
    </source>
</evidence>
<feature type="region of interest" description="Disordered" evidence="1">
    <location>
        <begin position="463"/>
        <end position="488"/>
    </location>
</feature>
<evidence type="ECO:0000313" key="3">
    <source>
        <dbReference type="EMBL" id="KAK7080559.1"/>
    </source>
</evidence>
<evidence type="ECO:0000313" key="4">
    <source>
        <dbReference type="Proteomes" id="UP001381693"/>
    </source>
</evidence>
<dbReference type="EMBL" id="JAXCGZ010005866">
    <property type="protein sequence ID" value="KAK7080559.1"/>
    <property type="molecule type" value="Genomic_DNA"/>
</dbReference>
<reference evidence="3 4" key="1">
    <citation type="submission" date="2023-11" db="EMBL/GenBank/DDBJ databases">
        <title>Halocaridina rubra genome assembly.</title>
        <authorList>
            <person name="Smith C."/>
        </authorList>
    </citation>
    <scope>NUCLEOTIDE SEQUENCE [LARGE SCALE GENOMIC DNA]</scope>
    <source>
        <strain evidence="3">EP-1</strain>
        <tissue evidence="3">Whole</tissue>
    </source>
</reference>
<evidence type="ECO:0000256" key="2">
    <source>
        <dbReference type="SAM" id="SignalP"/>
    </source>
</evidence>
<accession>A0AAN9AAI1</accession>